<evidence type="ECO:0000256" key="1">
    <source>
        <dbReference type="ARBA" id="ARBA00022988"/>
    </source>
</evidence>
<dbReference type="InterPro" id="IPR038277">
    <property type="entry name" value="UreF_sf"/>
</dbReference>
<comment type="subunit">
    <text evidence="3">UreD, UreF and UreG form a complex that acts as a GTP-hydrolysis-dependent molecular chaperone, activating the urease apoprotein by helping to assemble the nickel containing metallocenter of UreC. The UreE protein probably delivers the nickel.</text>
</comment>
<proteinExistence type="inferred from homology"/>
<evidence type="ECO:0000313" key="5">
    <source>
        <dbReference type="Proteomes" id="UP000292781"/>
    </source>
</evidence>
<evidence type="ECO:0000256" key="2">
    <source>
        <dbReference type="ARBA" id="ARBA00023186"/>
    </source>
</evidence>
<dbReference type="RefSeq" id="WP_131311218.1">
    <property type="nucleotide sequence ID" value="NZ_SJFN01000037.1"/>
</dbReference>
<keyword evidence="5" id="KW-1185">Reference proteome</keyword>
<dbReference type="HAMAP" id="MF_01385">
    <property type="entry name" value="UreF"/>
    <property type="match status" value="1"/>
</dbReference>
<keyword evidence="3" id="KW-0963">Cytoplasm</keyword>
<dbReference type="Pfam" id="PF01730">
    <property type="entry name" value="UreF"/>
    <property type="match status" value="1"/>
</dbReference>
<comment type="function">
    <text evidence="3">Required for maturation of urease via the functional incorporation of the urease nickel metallocenter.</text>
</comment>
<keyword evidence="2 3" id="KW-0143">Chaperone</keyword>
<name>A0A4Q9VG41_9HYPH</name>
<gene>
    <name evidence="3" type="primary">ureF</name>
    <name evidence="4" type="ORF">EYW49_19030</name>
</gene>
<evidence type="ECO:0000256" key="3">
    <source>
        <dbReference type="HAMAP-Rule" id="MF_01385"/>
    </source>
</evidence>
<dbReference type="GO" id="GO:0005737">
    <property type="term" value="C:cytoplasm"/>
    <property type="evidence" value="ECO:0007669"/>
    <property type="project" value="UniProtKB-SubCell"/>
</dbReference>
<dbReference type="Gene3D" id="1.10.4190.10">
    <property type="entry name" value="Urease accessory protein UreF"/>
    <property type="match status" value="1"/>
</dbReference>
<evidence type="ECO:0000313" key="4">
    <source>
        <dbReference type="EMBL" id="TBW33951.1"/>
    </source>
</evidence>
<dbReference type="Proteomes" id="UP000292781">
    <property type="component" value="Unassembled WGS sequence"/>
</dbReference>
<keyword evidence="1 3" id="KW-0996">Nickel insertion</keyword>
<comment type="subcellular location">
    <subcellularLocation>
        <location evidence="3">Cytoplasm</location>
    </subcellularLocation>
</comment>
<accession>A0A4Q9VG41</accession>
<dbReference type="PIRSF" id="PIRSF009467">
    <property type="entry name" value="Ureas_acces_UreF"/>
    <property type="match status" value="1"/>
</dbReference>
<dbReference type="PANTHER" id="PTHR33620:SF1">
    <property type="entry name" value="UREASE ACCESSORY PROTEIN F"/>
    <property type="match status" value="1"/>
</dbReference>
<dbReference type="EMBL" id="SJFN01000037">
    <property type="protein sequence ID" value="TBW33951.1"/>
    <property type="molecule type" value="Genomic_DNA"/>
</dbReference>
<dbReference type="GO" id="GO:0016151">
    <property type="term" value="F:nickel cation binding"/>
    <property type="evidence" value="ECO:0007669"/>
    <property type="project" value="UniProtKB-UniRule"/>
</dbReference>
<sequence>MTDSGGSAATDDGVDDLLTLQVWLSPAFPVGGFSYSHGLEWAIEAGAVTTAAGLAAWLGDVLVHGAGRNDAILLAAAHRATVADDVERLAEVVELAAASQPSRERRLEATAQGAAFVRAIADTWQTPRFAELLDRLAARMAPATPTWTHAVAVGTAAGAHGLALDRVLPAFLQGFAASVISAGVRAVPLGQSDGLRVLRSLGPTLRAVAAAGAGGDLDLLGGAAVLADIASMRHETQYTRLFRS</sequence>
<dbReference type="AlphaFoldDB" id="A0A4Q9VG41"/>
<reference evidence="4 5" key="1">
    <citation type="submission" date="2019-02" db="EMBL/GenBank/DDBJ databases">
        <title>Siculibacillus lacustris gen. nov., sp. nov., a new rosette-forming bacterium isolated from a freshwater crater lake (Lake St. Ana, Romania).</title>
        <authorList>
            <person name="Felfoldi T."/>
            <person name="Marton Z."/>
            <person name="Szabo A."/>
            <person name="Mentes A."/>
            <person name="Boka K."/>
            <person name="Marialigeti K."/>
            <person name="Mathe I."/>
            <person name="Koncz M."/>
            <person name="Schumann P."/>
            <person name="Toth E."/>
        </authorList>
    </citation>
    <scope>NUCLEOTIDE SEQUENCE [LARGE SCALE GENOMIC DNA]</scope>
    <source>
        <strain evidence="4 5">SA-279</strain>
    </source>
</reference>
<comment type="caution">
    <text evidence="4">The sequence shown here is derived from an EMBL/GenBank/DDBJ whole genome shotgun (WGS) entry which is preliminary data.</text>
</comment>
<dbReference type="PANTHER" id="PTHR33620">
    <property type="entry name" value="UREASE ACCESSORY PROTEIN F"/>
    <property type="match status" value="1"/>
</dbReference>
<dbReference type="InterPro" id="IPR002639">
    <property type="entry name" value="UreF"/>
</dbReference>
<organism evidence="4 5">
    <name type="scientific">Siculibacillus lacustris</name>
    <dbReference type="NCBI Taxonomy" id="1549641"/>
    <lineage>
        <taxon>Bacteria</taxon>
        <taxon>Pseudomonadati</taxon>
        <taxon>Pseudomonadota</taxon>
        <taxon>Alphaproteobacteria</taxon>
        <taxon>Hyphomicrobiales</taxon>
        <taxon>Ancalomicrobiaceae</taxon>
        <taxon>Siculibacillus</taxon>
    </lineage>
</organism>
<dbReference type="OrthoDB" id="9798772at2"/>
<protein>
    <recommendedName>
        <fullName evidence="3">Urease accessory protein UreF</fullName>
    </recommendedName>
</protein>
<comment type="similarity">
    <text evidence="3">Belongs to the UreF family.</text>
</comment>